<feature type="non-terminal residue" evidence="2">
    <location>
        <position position="1"/>
    </location>
</feature>
<dbReference type="EMBL" id="JANBOI010001087">
    <property type="protein sequence ID" value="KAJ1727473.1"/>
    <property type="molecule type" value="Genomic_DNA"/>
</dbReference>
<dbReference type="AlphaFoldDB" id="A0A9W7Y921"/>
<evidence type="ECO:0000313" key="3">
    <source>
        <dbReference type="Proteomes" id="UP001143981"/>
    </source>
</evidence>
<dbReference type="Proteomes" id="UP001143981">
    <property type="component" value="Unassembled WGS sequence"/>
</dbReference>
<evidence type="ECO:0000313" key="2">
    <source>
        <dbReference type="EMBL" id="KAJ1727473.1"/>
    </source>
</evidence>
<name>A0A9W7Y921_9FUNG</name>
<organism evidence="2 3">
    <name type="scientific">Coemansia biformis</name>
    <dbReference type="NCBI Taxonomy" id="1286918"/>
    <lineage>
        <taxon>Eukaryota</taxon>
        <taxon>Fungi</taxon>
        <taxon>Fungi incertae sedis</taxon>
        <taxon>Zoopagomycota</taxon>
        <taxon>Kickxellomycotina</taxon>
        <taxon>Kickxellomycetes</taxon>
        <taxon>Kickxellales</taxon>
        <taxon>Kickxellaceae</taxon>
        <taxon>Coemansia</taxon>
    </lineage>
</organism>
<sequence length="73" mass="7692">LSLDAPSDGFALQYANIARHAGTRPPLSQPTLAYPGYGGGKRDSCSHGGDNDDDGSSEITLLEDILDNSHLLH</sequence>
<comment type="caution">
    <text evidence="2">The sequence shown here is derived from an EMBL/GenBank/DDBJ whole genome shotgun (WGS) entry which is preliminary data.</text>
</comment>
<proteinExistence type="predicted"/>
<keyword evidence="3" id="KW-1185">Reference proteome</keyword>
<feature type="region of interest" description="Disordered" evidence="1">
    <location>
        <begin position="21"/>
        <end position="57"/>
    </location>
</feature>
<evidence type="ECO:0000256" key="1">
    <source>
        <dbReference type="SAM" id="MobiDB-lite"/>
    </source>
</evidence>
<gene>
    <name evidence="2" type="ORF">LPJ61_004547</name>
</gene>
<protein>
    <submittedName>
        <fullName evidence="2">Uncharacterized protein</fullName>
    </submittedName>
</protein>
<reference evidence="2" key="1">
    <citation type="submission" date="2022-07" db="EMBL/GenBank/DDBJ databases">
        <title>Phylogenomic reconstructions and comparative analyses of Kickxellomycotina fungi.</title>
        <authorList>
            <person name="Reynolds N.K."/>
            <person name="Stajich J.E."/>
            <person name="Barry K."/>
            <person name="Grigoriev I.V."/>
            <person name="Crous P."/>
            <person name="Smith M.E."/>
        </authorList>
    </citation>
    <scope>NUCLEOTIDE SEQUENCE</scope>
    <source>
        <strain evidence="2">BCRC 34381</strain>
    </source>
</reference>
<accession>A0A9W7Y921</accession>